<feature type="domain" description="FAD/NAD(P)-binding" evidence="5">
    <location>
        <begin position="6"/>
        <end position="283"/>
    </location>
</feature>
<comment type="caution">
    <text evidence="6">The sequence shown here is derived from an EMBL/GenBank/DDBJ whole genome shotgun (WGS) entry which is preliminary data.</text>
</comment>
<dbReference type="PATRIC" id="fig|361041.3.peg.3279"/>
<dbReference type="InterPro" id="IPR016156">
    <property type="entry name" value="FAD/NAD-linked_Rdtase_dimer_sf"/>
</dbReference>
<keyword evidence="7" id="KW-1185">Reference proteome</keyword>
<dbReference type="SUPFAM" id="SSF51905">
    <property type="entry name" value="FAD/NAD(P)-binding domain"/>
    <property type="match status" value="2"/>
</dbReference>
<evidence type="ECO:0000259" key="4">
    <source>
        <dbReference type="Pfam" id="PF02852"/>
    </source>
</evidence>
<dbReference type="PANTHER" id="PTHR43014:SF2">
    <property type="entry name" value="MERCURIC REDUCTASE"/>
    <property type="match status" value="1"/>
</dbReference>
<gene>
    <name evidence="6" type="ORF">VW35_19310</name>
</gene>
<evidence type="ECO:0000259" key="5">
    <source>
        <dbReference type="Pfam" id="PF07992"/>
    </source>
</evidence>
<dbReference type="GO" id="GO:0003955">
    <property type="term" value="F:NAD(P)H dehydrogenase (quinone) activity"/>
    <property type="evidence" value="ECO:0007669"/>
    <property type="project" value="TreeGrafter"/>
</dbReference>
<evidence type="ECO:0000313" key="6">
    <source>
        <dbReference type="EMBL" id="KKB75903.1"/>
    </source>
</evidence>
<sequence length="475" mass="49972">MSTSSDLCIVGAGALGIDLALHARRFGADVVLVDRGQPEPGDAAQQAVRAASLKESARRAQDLRQAADVGLVAGEIKFSVRQVTERAKALAERRARATSEEILTARGVTVMRGAVSFVDHRSMLVGDITLRPRNILVAIGGAPAIPDVPGLGDIGYFTTDSILENTRKLTHLVVIGADAAAFEQAQVQKRLGAEVTLVANGPMLAGFDPELVALLCSMLAEEGIRILSDARIGAIKARSQGIGIEIVREDGTSQLLDASHILVSAGRTVDLDGLAIAKAGLKPGNHPLHAYIRGPFGETSARSIRLAGLAGGQESWAEAQAHGRASVETILGIKRAASAVRVPRLVETEPGLAQIGPHLERAGKPRPGEQSLRENFAENDRAAAMASERGLLKVSVDAQGQVLRAGIVGPRAAEIAGALALAADRRIGLAGLAELPVPTPSLFNILVRLAENYLASRPVSSMAQRTAALRRLWRR</sequence>
<dbReference type="Pfam" id="PF07992">
    <property type="entry name" value="Pyr_redox_2"/>
    <property type="match status" value="1"/>
</dbReference>
<dbReference type="SUPFAM" id="SSF55424">
    <property type="entry name" value="FAD/NAD-linked reductases, dimerisation (C-terminal) domain"/>
    <property type="match status" value="1"/>
</dbReference>
<feature type="domain" description="Pyridine nucleotide-disulphide oxidoreductase dimerisation" evidence="4">
    <location>
        <begin position="342"/>
        <end position="444"/>
    </location>
</feature>
<dbReference type="Pfam" id="PF02852">
    <property type="entry name" value="Pyr_redox_dim"/>
    <property type="match status" value="1"/>
</dbReference>
<dbReference type="InterPro" id="IPR004099">
    <property type="entry name" value="Pyr_nucl-diS_OxRdtase_dimer"/>
</dbReference>
<evidence type="ECO:0008006" key="8">
    <source>
        <dbReference type="Google" id="ProtNLM"/>
    </source>
</evidence>
<dbReference type="InterPro" id="IPR023753">
    <property type="entry name" value="FAD/NAD-binding_dom"/>
</dbReference>
<evidence type="ECO:0000256" key="2">
    <source>
        <dbReference type="ARBA" id="ARBA00022630"/>
    </source>
</evidence>
<dbReference type="OrthoDB" id="9761158at2"/>
<dbReference type="AlphaFoldDB" id="A0A0F5L0J9"/>
<dbReference type="PRINTS" id="PR00368">
    <property type="entry name" value="FADPNR"/>
</dbReference>
<evidence type="ECO:0000256" key="3">
    <source>
        <dbReference type="ARBA" id="ARBA00022827"/>
    </source>
</evidence>
<accession>A0A0F5L0J9</accession>
<evidence type="ECO:0000256" key="1">
    <source>
        <dbReference type="ARBA" id="ARBA00001974"/>
    </source>
</evidence>
<proteinExistence type="predicted"/>
<dbReference type="PANTHER" id="PTHR43014">
    <property type="entry name" value="MERCURIC REDUCTASE"/>
    <property type="match status" value="1"/>
</dbReference>
<dbReference type="GO" id="GO:0050660">
    <property type="term" value="F:flavin adenine dinucleotide binding"/>
    <property type="evidence" value="ECO:0007669"/>
    <property type="project" value="TreeGrafter"/>
</dbReference>
<dbReference type="Proteomes" id="UP000033514">
    <property type="component" value="Unassembled WGS sequence"/>
</dbReference>
<dbReference type="PRINTS" id="PR00411">
    <property type="entry name" value="PNDRDTASEI"/>
</dbReference>
<dbReference type="EMBL" id="LAJG01000048">
    <property type="protein sequence ID" value="KKB75903.1"/>
    <property type="molecule type" value="Genomic_DNA"/>
</dbReference>
<name>A0A0F5L0J9_9HYPH</name>
<dbReference type="InterPro" id="IPR036188">
    <property type="entry name" value="FAD/NAD-bd_sf"/>
</dbReference>
<organism evidence="6 7">
    <name type="scientific">Devosia soli</name>
    <dbReference type="NCBI Taxonomy" id="361041"/>
    <lineage>
        <taxon>Bacteria</taxon>
        <taxon>Pseudomonadati</taxon>
        <taxon>Pseudomonadota</taxon>
        <taxon>Alphaproteobacteria</taxon>
        <taxon>Hyphomicrobiales</taxon>
        <taxon>Devosiaceae</taxon>
        <taxon>Devosia</taxon>
    </lineage>
</organism>
<dbReference type="Gene3D" id="3.30.390.30">
    <property type="match status" value="1"/>
</dbReference>
<keyword evidence="2" id="KW-0285">Flavoprotein</keyword>
<dbReference type="RefSeq" id="WP_046144720.1">
    <property type="nucleotide sequence ID" value="NZ_LAJG01000048.1"/>
</dbReference>
<keyword evidence="3" id="KW-0274">FAD</keyword>
<reference evidence="6 7" key="1">
    <citation type="submission" date="2015-03" db="EMBL/GenBank/DDBJ databases">
        <authorList>
            <person name="Hassan Y.I."/>
            <person name="Lepp D."/>
            <person name="Zhou T."/>
        </authorList>
    </citation>
    <scope>NUCLEOTIDE SEQUENCE [LARGE SCALE GENOMIC DNA]</scope>
    <source>
        <strain evidence="6 7">GH2-10</strain>
    </source>
</reference>
<dbReference type="STRING" id="361041.VW35_19310"/>
<comment type="cofactor">
    <cofactor evidence="1">
        <name>FAD</name>
        <dbReference type="ChEBI" id="CHEBI:57692"/>
    </cofactor>
</comment>
<dbReference type="Gene3D" id="3.50.50.60">
    <property type="entry name" value="FAD/NAD(P)-binding domain"/>
    <property type="match status" value="2"/>
</dbReference>
<protein>
    <recommendedName>
        <fullName evidence="8">FAD/NAD(P)-binding domain-containing protein</fullName>
    </recommendedName>
</protein>
<evidence type="ECO:0000313" key="7">
    <source>
        <dbReference type="Proteomes" id="UP000033514"/>
    </source>
</evidence>